<sequence length="87" mass="9918">MPKIAPIAKLFRRRPPKLYRQLVLAIIARICQSFSTEGASGEEGHSRPVDRTPSWRPPRNDSICVDKTEKPELAHKQCLEEVIDPIQ</sequence>
<evidence type="ECO:0000313" key="3">
    <source>
        <dbReference type="Proteomes" id="UP000187429"/>
    </source>
</evidence>
<feature type="region of interest" description="Disordered" evidence="1">
    <location>
        <begin position="37"/>
        <end position="67"/>
    </location>
</feature>
<dbReference type="Proteomes" id="UP000187429">
    <property type="component" value="Unassembled WGS sequence"/>
</dbReference>
<keyword evidence="3" id="KW-1185">Reference proteome</keyword>
<evidence type="ECO:0000313" key="2">
    <source>
        <dbReference type="EMBL" id="OMJ30335.1"/>
    </source>
</evidence>
<protein>
    <submittedName>
        <fullName evidence="2">Uncharacterized protein</fullName>
    </submittedName>
</protein>
<evidence type="ECO:0000256" key="1">
    <source>
        <dbReference type="SAM" id="MobiDB-lite"/>
    </source>
</evidence>
<accession>A0A1R1YTZ7</accession>
<dbReference type="EMBL" id="LSSM01000027">
    <property type="protein sequence ID" value="OMJ30335.1"/>
    <property type="molecule type" value="Genomic_DNA"/>
</dbReference>
<proteinExistence type="predicted"/>
<dbReference type="AlphaFoldDB" id="A0A1R1YTZ7"/>
<comment type="caution">
    <text evidence="2">The sequence shown here is derived from an EMBL/GenBank/DDBJ whole genome shotgun (WGS) entry which is preliminary data.</text>
</comment>
<name>A0A1R1YTZ7_9FUNG</name>
<reference evidence="3" key="1">
    <citation type="submission" date="2017-01" db="EMBL/GenBank/DDBJ databases">
        <authorList>
            <person name="Wang Y."/>
            <person name="White M."/>
            <person name="Kvist S."/>
            <person name="Moncalvo J.-M."/>
        </authorList>
    </citation>
    <scope>NUCLEOTIDE SEQUENCE [LARGE SCALE GENOMIC DNA]</scope>
    <source>
        <strain evidence="3">ID-206-W2</strain>
    </source>
</reference>
<organism evidence="2 3">
    <name type="scientific">Smittium culicis</name>
    <dbReference type="NCBI Taxonomy" id="133412"/>
    <lineage>
        <taxon>Eukaryota</taxon>
        <taxon>Fungi</taxon>
        <taxon>Fungi incertae sedis</taxon>
        <taxon>Zoopagomycota</taxon>
        <taxon>Kickxellomycotina</taxon>
        <taxon>Harpellomycetes</taxon>
        <taxon>Harpellales</taxon>
        <taxon>Legeriomycetaceae</taxon>
        <taxon>Smittium</taxon>
    </lineage>
</organism>
<gene>
    <name evidence="2" type="ORF">AYI69_g131</name>
</gene>